<feature type="transmembrane region" description="Helical" evidence="1">
    <location>
        <begin position="6"/>
        <end position="34"/>
    </location>
</feature>
<sequence length="114" mass="11793">MNVGKVVMLVVGILLVLLGGAAAVGALILGWFFVVQRADGFITGPEGTLRTQTHALVSERLDLVTDDQSPTGLRSEDIGRLLVQATALDPASAVFVGIPSGRSRPISQGSPTPS</sequence>
<gene>
    <name evidence="2" type="ORF">AK37_20549</name>
</gene>
<protein>
    <submittedName>
        <fullName evidence="2">Uncharacterized protein</fullName>
    </submittedName>
</protein>
<accession>H0JWJ7</accession>
<dbReference type="Proteomes" id="UP000005064">
    <property type="component" value="Unassembled WGS sequence"/>
</dbReference>
<dbReference type="PATRIC" id="fig|1114960.4.peg.4194"/>
<evidence type="ECO:0000313" key="3">
    <source>
        <dbReference type="Proteomes" id="UP000005064"/>
    </source>
</evidence>
<keyword evidence="1" id="KW-0812">Transmembrane</keyword>
<organism evidence="2 3">
    <name type="scientific">Rhodococcus pyridinivorans AK37</name>
    <dbReference type="NCBI Taxonomy" id="1114960"/>
    <lineage>
        <taxon>Bacteria</taxon>
        <taxon>Bacillati</taxon>
        <taxon>Actinomycetota</taxon>
        <taxon>Actinomycetes</taxon>
        <taxon>Mycobacteriales</taxon>
        <taxon>Nocardiaceae</taxon>
        <taxon>Rhodococcus</taxon>
    </lineage>
</organism>
<comment type="caution">
    <text evidence="2">The sequence shown here is derived from an EMBL/GenBank/DDBJ whole genome shotgun (WGS) entry which is preliminary data.</text>
</comment>
<name>H0JWJ7_9NOCA</name>
<evidence type="ECO:0000256" key="1">
    <source>
        <dbReference type="SAM" id="Phobius"/>
    </source>
</evidence>
<keyword evidence="1" id="KW-1133">Transmembrane helix</keyword>
<dbReference type="EMBL" id="AHBW01000056">
    <property type="protein sequence ID" value="EHK81206.1"/>
    <property type="molecule type" value="Genomic_DNA"/>
</dbReference>
<evidence type="ECO:0000313" key="2">
    <source>
        <dbReference type="EMBL" id="EHK81206.1"/>
    </source>
</evidence>
<dbReference type="AlphaFoldDB" id="H0JWJ7"/>
<keyword evidence="1" id="KW-0472">Membrane</keyword>
<reference evidence="2 3" key="1">
    <citation type="submission" date="2011-12" db="EMBL/GenBank/DDBJ databases">
        <authorList>
            <person name="Kriszt B."/>
            <person name="Tancsics A."/>
            <person name="Cserhati M."/>
            <person name="Toth A."/>
            <person name="Nagy I."/>
            <person name="Horvath B."/>
            <person name="Tamura T."/>
            <person name="Kukolya J."/>
            <person name="Szoboszlay S."/>
        </authorList>
    </citation>
    <scope>NUCLEOTIDE SEQUENCE [LARGE SCALE GENOMIC DNA]</scope>
    <source>
        <strain evidence="2 3">AK37</strain>
    </source>
</reference>
<proteinExistence type="predicted"/>
<dbReference type="RefSeq" id="WP_006554023.1">
    <property type="nucleotide sequence ID" value="NZ_AHBW01000056.1"/>
</dbReference>